<evidence type="ECO:0000313" key="3">
    <source>
        <dbReference type="EMBL" id="MFC5063859.1"/>
    </source>
</evidence>
<dbReference type="EMBL" id="JBHSIV010000017">
    <property type="protein sequence ID" value="MFC5063859.1"/>
    <property type="molecule type" value="Genomic_DNA"/>
</dbReference>
<comment type="caution">
    <text evidence="3">The sequence shown here is derived from an EMBL/GenBank/DDBJ whole genome shotgun (WGS) entry which is preliminary data.</text>
</comment>
<protein>
    <recommendedName>
        <fullName evidence="5">Secreted protein</fullName>
    </recommendedName>
</protein>
<evidence type="ECO:0000313" key="4">
    <source>
        <dbReference type="Proteomes" id="UP001595947"/>
    </source>
</evidence>
<gene>
    <name evidence="3" type="ORF">ACFPBZ_16690</name>
</gene>
<feature type="chain" id="PRO_5046910671" description="Secreted protein" evidence="2">
    <location>
        <begin position="28"/>
        <end position="112"/>
    </location>
</feature>
<reference evidence="4" key="1">
    <citation type="journal article" date="2019" name="Int. J. Syst. Evol. Microbiol.">
        <title>The Global Catalogue of Microorganisms (GCM) 10K type strain sequencing project: providing services to taxonomists for standard genome sequencing and annotation.</title>
        <authorList>
            <consortium name="The Broad Institute Genomics Platform"/>
            <consortium name="The Broad Institute Genome Sequencing Center for Infectious Disease"/>
            <person name="Wu L."/>
            <person name="Ma J."/>
        </authorList>
    </citation>
    <scope>NUCLEOTIDE SEQUENCE [LARGE SCALE GENOMIC DNA]</scope>
    <source>
        <strain evidence="4">CGMCC 4.7093</strain>
    </source>
</reference>
<feature type="region of interest" description="Disordered" evidence="1">
    <location>
        <begin position="33"/>
        <end position="52"/>
    </location>
</feature>
<feature type="signal peptide" evidence="2">
    <location>
        <begin position="1"/>
        <end position="27"/>
    </location>
</feature>
<keyword evidence="2" id="KW-0732">Signal</keyword>
<dbReference type="Proteomes" id="UP001595947">
    <property type="component" value="Unassembled WGS sequence"/>
</dbReference>
<evidence type="ECO:0000256" key="1">
    <source>
        <dbReference type="SAM" id="MobiDB-lite"/>
    </source>
</evidence>
<evidence type="ECO:0000256" key="2">
    <source>
        <dbReference type="SAM" id="SignalP"/>
    </source>
</evidence>
<evidence type="ECO:0008006" key="5">
    <source>
        <dbReference type="Google" id="ProtNLM"/>
    </source>
</evidence>
<keyword evidence="4" id="KW-1185">Reference proteome</keyword>
<accession>A0ABV9YPE1</accession>
<dbReference type="RefSeq" id="WP_378037207.1">
    <property type="nucleotide sequence ID" value="NZ_JBHSIV010000017.1"/>
</dbReference>
<sequence>MSTFRKTVLTTAIIGAGLAATTGSAFASDCGHDNGHEHKSSHGHSKTVTNNNGCSNEAGGSIDNGGAKNLIGALNGSQGALGLNVCDNLNGNKILSDNDISILGGTLPGLPI</sequence>
<organism evidence="3 4">
    <name type="scientific">Actinomycetospora atypica</name>
    <dbReference type="NCBI Taxonomy" id="1290095"/>
    <lineage>
        <taxon>Bacteria</taxon>
        <taxon>Bacillati</taxon>
        <taxon>Actinomycetota</taxon>
        <taxon>Actinomycetes</taxon>
        <taxon>Pseudonocardiales</taxon>
        <taxon>Pseudonocardiaceae</taxon>
        <taxon>Actinomycetospora</taxon>
    </lineage>
</organism>
<name>A0ABV9YPE1_9PSEU</name>
<proteinExistence type="predicted"/>